<dbReference type="OrthoDB" id="4555631at2"/>
<dbReference type="SUPFAM" id="SSF46689">
    <property type="entry name" value="Homeodomain-like"/>
    <property type="match status" value="1"/>
</dbReference>
<gene>
    <name evidence="4" type="ORF">FEF34_09880</name>
</gene>
<dbReference type="InterPro" id="IPR009057">
    <property type="entry name" value="Homeodomain-like_sf"/>
</dbReference>
<organism evidence="4 5">
    <name type="scientific">Streptomyces marianii</name>
    <dbReference type="NCBI Taxonomy" id="1817406"/>
    <lineage>
        <taxon>Bacteria</taxon>
        <taxon>Bacillati</taxon>
        <taxon>Actinomycetota</taxon>
        <taxon>Actinomycetes</taxon>
        <taxon>Kitasatosporales</taxon>
        <taxon>Streptomycetaceae</taxon>
        <taxon>Streptomyces</taxon>
    </lineage>
</organism>
<keyword evidence="5" id="KW-1185">Reference proteome</keyword>
<name>A0A5R9E357_9ACTN</name>
<dbReference type="GO" id="GO:0003677">
    <property type="term" value="F:DNA binding"/>
    <property type="evidence" value="ECO:0007669"/>
    <property type="project" value="UniProtKB-UniRule"/>
</dbReference>
<feature type="DNA-binding region" description="H-T-H motif" evidence="2">
    <location>
        <begin position="39"/>
        <end position="58"/>
    </location>
</feature>
<dbReference type="Gene3D" id="1.10.357.10">
    <property type="entry name" value="Tetracycline Repressor, domain 2"/>
    <property type="match status" value="1"/>
</dbReference>
<evidence type="ECO:0000313" key="4">
    <source>
        <dbReference type="EMBL" id="TLQ43409.1"/>
    </source>
</evidence>
<accession>A0A5R9E357</accession>
<evidence type="ECO:0000256" key="1">
    <source>
        <dbReference type="ARBA" id="ARBA00023125"/>
    </source>
</evidence>
<comment type="caution">
    <text evidence="4">The sequence shown here is derived from an EMBL/GenBank/DDBJ whole genome shotgun (WGS) entry which is preliminary data.</text>
</comment>
<dbReference type="EMBL" id="VAWE01000001">
    <property type="protein sequence ID" value="TLQ43409.1"/>
    <property type="molecule type" value="Genomic_DNA"/>
</dbReference>
<proteinExistence type="predicted"/>
<protein>
    <submittedName>
        <fullName evidence="4">TetR/AcrR family transcriptional regulator</fullName>
    </submittedName>
</protein>
<evidence type="ECO:0000256" key="2">
    <source>
        <dbReference type="PROSITE-ProRule" id="PRU00335"/>
    </source>
</evidence>
<dbReference type="PANTHER" id="PTHR43479">
    <property type="entry name" value="ACREF/ENVCD OPERON REPRESSOR-RELATED"/>
    <property type="match status" value="1"/>
</dbReference>
<dbReference type="InterPro" id="IPR050624">
    <property type="entry name" value="HTH-type_Tx_Regulator"/>
</dbReference>
<dbReference type="RefSeq" id="WP_138052832.1">
    <property type="nucleotide sequence ID" value="NZ_VAWE01000001.1"/>
</dbReference>
<dbReference type="PANTHER" id="PTHR43479:SF7">
    <property type="entry name" value="TETR-FAMILY TRANSCRIPTIONAL REGULATOR"/>
    <property type="match status" value="1"/>
</dbReference>
<evidence type="ECO:0000259" key="3">
    <source>
        <dbReference type="PROSITE" id="PS50977"/>
    </source>
</evidence>
<sequence>MNGDPRTGTGGDPRADRTRARLRAALLDECRERPLAEVSVAGLVRRAGLGRATFYLHYPDLDALAVDACAEIVRDAVEALHAWRGVPDPEDPPSALTEFFSGVVPHAALYRALLREGGGGPLGDLLHRELRERSRRERELVGAPAPDLVASVVASAFTGLLADWLHGSVDAGPEDMAARVWRLLLALHTTPLG</sequence>
<feature type="domain" description="HTH tetR-type" evidence="3">
    <location>
        <begin position="16"/>
        <end position="76"/>
    </location>
</feature>
<reference evidence="4 5" key="1">
    <citation type="submission" date="2019-05" db="EMBL/GenBank/DDBJ databases">
        <title>Streptomyces marianii sp. nov., a novel marine actinomycete from southern coast of India.</title>
        <authorList>
            <person name="Iniyan A.M."/>
            <person name="Wink J."/>
            <person name="Ramprasad E."/>
            <person name="Ramana C.V."/>
            <person name="Bunk B."/>
            <person name="Sproer C."/>
            <person name="Joseph F.-J.R.S."/>
            <person name="Vincent S.G.P."/>
        </authorList>
    </citation>
    <scope>NUCLEOTIDE SEQUENCE [LARGE SCALE GENOMIC DNA]</scope>
    <source>
        <strain evidence="4 5">ICN19</strain>
    </source>
</reference>
<dbReference type="InterPro" id="IPR001647">
    <property type="entry name" value="HTH_TetR"/>
</dbReference>
<evidence type="ECO:0000313" key="5">
    <source>
        <dbReference type="Proteomes" id="UP000305921"/>
    </source>
</evidence>
<dbReference type="AlphaFoldDB" id="A0A5R9E357"/>
<dbReference type="Proteomes" id="UP000305921">
    <property type="component" value="Unassembled WGS sequence"/>
</dbReference>
<dbReference type="PROSITE" id="PS50977">
    <property type="entry name" value="HTH_TETR_2"/>
    <property type="match status" value="1"/>
</dbReference>
<keyword evidence="1 2" id="KW-0238">DNA-binding</keyword>